<dbReference type="InterPro" id="IPR003594">
    <property type="entry name" value="HATPase_dom"/>
</dbReference>
<dbReference type="InterPro" id="IPR004358">
    <property type="entry name" value="Sig_transdc_His_kin-like_C"/>
</dbReference>
<keyword evidence="8" id="KW-1133">Transmembrane helix</keyword>
<name>A0A6J4PWC9_9ACTN</name>
<feature type="domain" description="Histidine kinase" evidence="9">
    <location>
        <begin position="195"/>
        <end position="412"/>
    </location>
</feature>
<keyword evidence="8" id="KW-0812">Transmembrane</keyword>
<feature type="transmembrane region" description="Helical" evidence="8">
    <location>
        <begin position="149"/>
        <end position="173"/>
    </location>
</feature>
<comment type="subcellular location">
    <subcellularLocation>
        <location evidence="2">Cell membrane</location>
    </subcellularLocation>
</comment>
<dbReference type="CDD" id="cd00082">
    <property type="entry name" value="HisKA"/>
    <property type="match status" value="1"/>
</dbReference>
<dbReference type="InterPro" id="IPR005467">
    <property type="entry name" value="His_kinase_dom"/>
</dbReference>
<dbReference type="EC" id="2.7.13.3" evidence="3"/>
<protein>
    <recommendedName>
        <fullName evidence="3">histidine kinase</fullName>
        <ecNumber evidence="3">2.7.13.3</ecNumber>
    </recommendedName>
</protein>
<reference evidence="10" key="1">
    <citation type="submission" date="2020-02" db="EMBL/GenBank/DDBJ databases">
        <authorList>
            <person name="Meier V. D."/>
        </authorList>
    </citation>
    <scope>NUCLEOTIDE SEQUENCE</scope>
    <source>
        <strain evidence="10">AVDCRST_MAG03</strain>
    </source>
</reference>
<dbReference type="InterPro" id="IPR036890">
    <property type="entry name" value="HATPase_C_sf"/>
</dbReference>
<dbReference type="SUPFAM" id="SSF55874">
    <property type="entry name" value="ATPase domain of HSP90 chaperone/DNA topoisomerase II/histidine kinase"/>
    <property type="match status" value="1"/>
</dbReference>
<dbReference type="PRINTS" id="PR00344">
    <property type="entry name" value="BCTRLSENSOR"/>
</dbReference>
<evidence type="ECO:0000256" key="4">
    <source>
        <dbReference type="ARBA" id="ARBA00022553"/>
    </source>
</evidence>
<dbReference type="SMART" id="SM00387">
    <property type="entry name" value="HATPase_c"/>
    <property type="match status" value="1"/>
</dbReference>
<dbReference type="InterPro" id="IPR050736">
    <property type="entry name" value="Sensor_HK_Regulatory"/>
</dbReference>
<dbReference type="SMART" id="SM00388">
    <property type="entry name" value="HisKA"/>
    <property type="match status" value="1"/>
</dbReference>
<comment type="catalytic activity">
    <reaction evidence="1">
        <text>ATP + protein L-histidine = ADP + protein N-phospho-L-histidine.</text>
        <dbReference type="EC" id="2.7.13.3"/>
    </reaction>
</comment>
<dbReference type="Pfam" id="PF02518">
    <property type="entry name" value="HATPase_c"/>
    <property type="match status" value="1"/>
</dbReference>
<dbReference type="Gene3D" id="3.30.565.10">
    <property type="entry name" value="Histidine kinase-like ATPase, C-terminal domain"/>
    <property type="match status" value="1"/>
</dbReference>
<evidence type="ECO:0000256" key="2">
    <source>
        <dbReference type="ARBA" id="ARBA00004236"/>
    </source>
</evidence>
<evidence type="ECO:0000259" key="9">
    <source>
        <dbReference type="PROSITE" id="PS50109"/>
    </source>
</evidence>
<evidence type="ECO:0000256" key="5">
    <source>
        <dbReference type="ARBA" id="ARBA00022679"/>
    </source>
</evidence>
<keyword evidence="7" id="KW-0902">Two-component regulatory system</keyword>
<dbReference type="PROSITE" id="PS50109">
    <property type="entry name" value="HIS_KIN"/>
    <property type="match status" value="1"/>
</dbReference>
<gene>
    <name evidence="10" type="ORF">AVDCRST_MAG03-3007</name>
</gene>
<dbReference type="PANTHER" id="PTHR43711">
    <property type="entry name" value="TWO-COMPONENT HISTIDINE KINASE"/>
    <property type="match status" value="1"/>
</dbReference>
<accession>A0A6J4PWC9</accession>
<dbReference type="InterPro" id="IPR036097">
    <property type="entry name" value="HisK_dim/P_sf"/>
</dbReference>
<dbReference type="GO" id="GO:0005886">
    <property type="term" value="C:plasma membrane"/>
    <property type="evidence" value="ECO:0007669"/>
    <property type="project" value="UniProtKB-SubCell"/>
</dbReference>
<dbReference type="Gene3D" id="1.10.287.130">
    <property type="match status" value="1"/>
</dbReference>
<evidence type="ECO:0000256" key="8">
    <source>
        <dbReference type="SAM" id="Phobius"/>
    </source>
</evidence>
<organism evidence="10">
    <name type="scientific">uncultured Rubrobacteraceae bacterium</name>
    <dbReference type="NCBI Taxonomy" id="349277"/>
    <lineage>
        <taxon>Bacteria</taxon>
        <taxon>Bacillati</taxon>
        <taxon>Actinomycetota</taxon>
        <taxon>Rubrobacteria</taxon>
        <taxon>Rubrobacterales</taxon>
        <taxon>Rubrobacteraceae</taxon>
        <taxon>environmental samples</taxon>
    </lineage>
</organism>
<keyword evidence="6 10" id="KW-0418">Kinase</keyword>
<keyword evidence="8" id="KW-0472">Membrane</keyword>
<sequence length="412" mass="43077">MGYVGILALILALFGVVVVVFFERSVTAQQDKLLMQQAKAETEIFLSGDDKYGGIKAKTPSDIAVVAVPPDGDIAAGALSLGDSSSSLGLPYEELVRSAALEKKPNQGTVDGGPDGAVRVISAPLNDETGEVMAVVQAAQSRAVVLETVWRLVAVLVAAGLAALALSAAGGMYMSQSAMRPAREAFARQRDFVADASHELKTPLALVKINAEELRRNPSTPDNREIVDDQLSEINRMDALLSDLLLLARLDSGRLEVEEKPFDLSVAAGEAAERFLKRAAAEGIRLEISLPGELPVRGDAARTGQILAALLDNAVRHTPEGGTVTVSGLARDGVAEASVSDTGPGVPPEHLPRILERFYRAEEARTRRGGGTGLGLAIARDLARAQRGDLTAANNPGSGPGAVFALTLPASA</sequence>
<dbReference type="AlphaFoldDB" id="A0A6J4PWC9"/>
<dbReference type="SUPFAM" id="SSF47384">
    <property type="entry name" value="Homodimeric domain of signal transducing histidine kinase"/>
    <property type="match status" value="1"/>
</dbReference>
<evidence type="ECO:0000256" key="7">
    <source>
        <dbReference type="ARBA" id="ARBA00023012"/>
    </source>
</evidence>
<dbReference type="CDD" id="cd00075">
    <property type="entry name" value="HATPase"/>
    <property type="match status" value="1"/>
</dbReference>
<evidence type="ECO:0000256" key="3">
    <source>
        <dbReference type="ARBA" id="ARBA00012438"/>
    </source>
</evidence>
<keyword evidence="5" id="KW-0808">Transferase</keyword>
<proteinExistence type="predicted"/>
<dbReference type="GO" id="GO:0000155">
    <property type="term" value="F:phosphorelay sensor kinase activity"/>
    <property type="evidence" value="ECO:0007669"/>
    <property type="project" value="InterPro"/>
</dbReference>
<dbReference type="PANTHER" id="PTHR43711:SF1">
    <property type="entry name" value="HISTIDINE KINASE 1"/>
    <property type="match status" value="1"/>
</dbReference>
<dbReference type="InterPro" id="IPR003661">
    <property type="entry name" value="HisK_dim/P_dom"/>
</dbReference>
<evidence type="ECO:0000256" key="6">
    <source>
        <dbReference type="ARBA" id="ARBA00022777"/>
    </source>
</evidence>
<keyword evidence="4" id="KW-0597">Phosphoprotein</keyword>
<dbReference type="Pfam" id="PF00512">
    <property type="entry name" value="HisKA"/>
    <property type="match status" value="1"/>
</dbReference>
<evidence type="ECO:0000256" key="1">
    <source>
        <dbReference type="ARBA" id="ARBA00000085"/>
    </source>
</evidence>
<dbReference type="EMBL" id="CADCUT010000177">
    <property type="protein sequence ID" value="CAA9427440.1"/>
    <property type="molecule type" value="Genomic_DNA"/>
</dbReference>
<evidence type="ECO:0000313" key="10">
    <source>
        <dbReference type="EMBL" id="CAA9427440.1"/>
    </source>
</evidence>